<organism evidence="2 3">
    <name type="scientific">Photorhabdus aegyptia</name>
    <dbReference type="NCBI Taxonomy" id="2805098"/>
    <lineage>
        <taxon>Bacteria</taxon>
        <taxon>Pseudomonadati</taxon>
        <taxon>Pseudomonadota</taxon>
        <taxon>Gammaproteobacteria</taxon>
        <taxon>Enterobacterales</taxon>
        <taxon>Morganellaceae</taxon>
        <taxon>Photorhabdus</taxon>
    </lineage>
</organism>
<gene>
    <name evidence="2" type="ORF">BA1DRAFT_04329</name>
</gene>
<name>A0A022PCD5_9GAMM</name>
<evidence type="ECO:0000313" key="2">
    <source>
        <dbReference type="EMBL" id="EYU13194.1"/>
    </source>
</evidence>
<dbReference type="Proteomes" id="UP000023464">
    <property type="component" value="Unassembled WGS sequence"/>
</dbReference>
<feature type="transmembrane region" description="Helical" evidence="1">
    <location>
        <begin position="57"/>
        <end position="78"/>
    </location>
</feature>
<evidence type="ECO:0000313" key="3">
    <source>
        <dbReference type="Proteomes" id="UP000023464"/>
    </source>
</evidence>
<accession>A0A022PCD5</accession>
<dbReference type="EMBL" id="JFGV01000106">
    <property type="protein sequence ID" value="EYU13194.1"/>
    <property type="molecule type" value="Genomic_DNA"/>
</dbReference>
<keyword evidence="3" id="KW-1185">Reference proteome</keyword>
<feature type="transmembrane region" description="Helical" evidence="1">
    <location>
        <begin position="24"/>
        <end position="45"/>
    </location>
</feature>
<keyword evidence="1" id="KW-0812">Transmembrane</keyword>
<evidence type="ECO:0000256" key="1">
    <source>
        <dbReference type="SAM" id="Phobius"/>
    </source>
</evidence>
<comment type="caution">
    <text evidence="2">The sequence shown here is derived from an EMBL/GenBank/DDBJ whole genome shotgun (WGS) entry which is preliminary data.</text>
</comment>
<protein>
    <submittedName>
        <fullName evidence="2">Uncharacterized protein</fullName>
    </submittedName>
</protein>
<dbReference type="AlphaFoldDB" id="A0A022PCD5"/>
<sequence>MSFKSTIEKIDDSLKKLPQQADNFSALMSKLASYTVVNGLIYFFATRVSCKYSTHEAAIGGILSIIITLLFAIFFFDACANHLPLKTVSTKSKSIFIRLSLYIICVIVGMLLSWLYIAAIYLPLINIPSYPLICQI</sequence>
<keyword evidence="1" id="KW-1133">Transmembrane helix</keyword>
<feature type="transmembrane region" description="Helical" evidence="1">
    <location>
        <begin position="99"/>
        <end position="122"/>
    </location>
</feature>
<reference evidence="2 3" key="1">
    <citation type="submission" date="2014-03" db="EMBL/GenBank/DDBJ databases">
        <title>Draft Genome of Photorhabdus luminescens BA1, an Egyptian Isolate.</title>
        <authorList>
            <person name="Ghazal S."/>
            <person name="Hurst S.G.IV."/>
            <person name="Morris K."/>
            <person name="Thomas K."/>
            <person name="Tisa L.S."/>
        </authorList>
    </citation>
    <scope>NUCLEOTIDE SEQUENCE [LARGE SCALE GENOMIC DNA]</scope>
    <source>
        <strain evidence="2 3">BA1</strain>
    </source>
</reference>
<proteinExistence type="predicted"/>
<keyword evidence="1" id="KW-0472">Membrane</keyword>
<dbReference type="RefSeq" id="WP_036783435.1">
    <property type="nucleotide sequence ID" value="NZ_CAWLTM010000009.1"/>
</dbReference>